<keyword evidence="2" id="KW-1185">Reference proteome</keyword>
<reference evidence="2" key="1">
    <citation type="submission" date="2017-02" db="EMBL/GenBank/DDBJ databases">
        <authorList>
            <person name="Varghese N."/>
            <person name="Submissions S."/>
        </authorList>
    </citation>
    <scope>NUCLEOTIDE SEQUENCE [LARGE SCALE GENOMIC DNA]</scope>
    <source>
        <strain evidence="2">ATCC 27094</strain>
    </source>
</reference>
<organism evidence="1 2">
    <name type="scientific">Enhydrobacter aerosaccus</name>
    <dbReference type="NCBI Taxonomy" id="225324"/>
    <lineage>
        <taxon>Bacteria</taxon>
        <taxon>Pseudomonadati</taxon>
        <taxon>Pseudomonadota</taxon>
        <taxon>Alphaproteobacteria</taxon>
        <taxon>Hyphomicrobiales</taxon>
        <taxon>Enhydrobacter</taxon>
    </lineage>
</organism>
<dbReference type="InterPro" id="IPR011990">
    <property type="entry name" value="TPR-like_helical_dom_sf"/>
</dbReference>
<dbReference type="Gene3D" id="1.20.58.320">
    <property type="entry name" value="TPR-like"/>
    <property type="match status" value="1"/>
</dbReference>
<dbReference type="Gene3D" id="1.25.40.10">
    <property type="entry name" value="Tetratricopeptide repeat domain"/>
    <property type="match status" value="1"/>
</dbReference>
<dbReference type="RefSeq" id="WP_085935140.1">
    <property type="nucleotide sequence ID" value="NZ_FUWJ01000003.1"/>
</dbReference>
<dbReference type="STRING" id="225324.SAMN02745126_03187"/>
<evidence type="ECO:0000313" key="2">
    <source>
        <dbReference type="Proteomes" id="UP000190092"/>
    </source>
</evidence>
<dbReference type="EMBL" id="FUWJ01000003">
    <property type="protein sequence ID" value="SKA02324.1"/>
    <property type="molecule type" value="Genomic_DNA"/>
</dbReference>
<dbReference type="InterPro" id="IPR010323">
    <property type="entry name" value="DUF924"/>
</dbReference>
<protein>
    <submittedName>
        <fullName evidence="1">Uncharacterized conserved protein, DUF924 family</fullName>
    </submittedName>
</protein>
<accession>A0A1T4QF35</accession>
<sequence length="191" mass="21607">MNDDTSIREILDFWFLPLADPGHGRQREIWWKSTPAFDAEIRTRFAALLERAIGGALDHWMQSPDGTLALIVLCDQFSRNMYRGAPRAFSGDAKALQAARVALARFYPAIFPADMRGFFYMPFQHSEALADQELCCALFSALGGAENVKFAFGHRDIIARFGRFPHRNDVLARPCSPEELDYLKSADRFGQ</sequence>
<dbReference type="AlphaFoldDB" id="A0A1T4QF35"/>
<name>A0A1T4QF35_9HYPH</name>
<dbReference type="OrthoDB" id="7593450at2"/>
<proteinExistence type="predicted"/>
<dbReference type="Pfam" id="PF06041">
    <property type="entry name" value="DUF924"/>
    <property type="match status" value="1"/>
</dbReference>
<dbReference type="Proteomes" id="UP000190092">
    <property type="component" value="Unassembled WGS sequence"/>
</dbReference>
<evidence type="ECO:0000313" key="1">
    <source>
        <dbReference type="EMBL" id="SKA02324.1"/>
    </source>
</evidence>
<gene>
    <name evidence="1" type="ORF">SAMN02745126_03187</name>
</gene>
<dbReference type="SUPFAM" id="SSF48452">
    <property type="entry name" value="TPR-like"/>
    <property type="match status" value="1"/>
</dbReference>